<accession>A0A6M4HEI0</accession>
<dbReference type="Proteomes" id="UP000503096">
    <property type="component" value="Chromosome"/>
</dbReference>
<dbReference type="KEGG" id="upl:DSM104440_03231"/>
<gene>
    <name evidence="3" type="ORF">DSM104440_03231</name>
</gene>
<feature type="region of interest" description="Disordered" evidence="1">
    <location>
        <begin position="31"/>
        <end position="118"/>
    </location>
</feature>
<organism evidence="3 4">
    <name type="scientific">Usitatibacter palustris</name>
    <dbReference type="NCBI Taxonomy" id="2732487"/>
    <lineage>
        <taxon>Bacteria</taxon>
        <taxon>Pseudomonadati</taxon>
        <taxon>Pseudomonadota</taxon>
        <taxon>Betaproteobacteria</taxon>
        <taxon>Nitrosomonadales</taxon>
        <taxon>Usitatibacteraceae</taxon>
        <taxon>Usitatibacter</taxon>
    </lineage>
</organism>
<keyword evidence="4" id="KW-1185">Reference proteome</keyword>
<evidence type="ECO:0000256" key="2">
    <source>
        <dbReference type="SAM" id="SignalP"/>
    </source>
</evidence>
<dbReference type="InParanoid" id="A0A6M4HEI0"/>
<evidence type="ECO:0000256" key="1">
    <source>
        <dbReference type="SAM" id="MobiDB-lite"/>
    </source>
</evidence>
<evidence type="ECO:0000313" key="3">
    <source>
        <dbReference type="EMBL" id="QJR16397.1"/>
    </source>
</evidence>
<feature type="chain" id="PRO_5026959685" description="DUF4124 domain-containing protein" evidence="2">
    <location>
        <begin position="20"/>
        <end position="118"/>
    </location>
</feature>
<sequence>MRASALFVLALAAAAPAAALEIGTLFHTPEERQKLDRMRRGEPERTTTAPMERTTVPQITGYVQRSDGKNTLWLDGQPVPTNNPRATPLLDPRKVQDEGPQLPPRSIQALPPAPEPKR</sequence>
<proteinExistence type="predicted"/>
<dbReference type="RefSeq" id="WP_171164455.1">
    <property type="nucleotide sequence ID" value="NZ_CP053073.1"/>
</dbReference>
<evidence type="ECO:0008006" key="5">
    <source>
        <dbReference type="Google" id="ProtNLM"/>
    </source>
</evidence>
<dbReference type="EMBL" id="CP053073">
    <property type="protein sequence ID" value="QJR16397.1"/>
    <property type="molecule type" value="Genomic_DNA"/>
</dbReference>
<feature type="signal peptide" evidence="2">
    <location>
        <begin position="1"/>
        <end position="19"/>
    </location>
</feature>
<evidence type="ECO:0000313" key="4">
    <source>
        <dbReference type="Proteomes" id="UP000503096"/>
    </source>
</evidence>
<feature type="compositionally biased region" description="Basic and acidic residues" evidence="1">
    <location>
        <begin position="31"/>
        <end position="45"/>
    </location>
</feature>
<name>A0A6M4HEI0_9PROT</name>
<protein>
    <recommendedName>
        <fullName evidence="5">DUF4124 domain-containing protein</fullName>
    </recommendedName>
</protein>
<dbReference type="AlphaFoldDB" id="A0A6M4HEI0"/>
<keyword evidence="2" id="KW-0732">Signal</keyword>
<reference evidence="3 4" key="1">
    <citation type="submission" date="2020-04" db="EMBL/GenBank/DDBJ databases">
        <title>Usitatibacter rugosus gen. nov., sp. nov. and Usitatibacter palustris sp. nov., novel members of Usitatibacteraceae fam. nov. within the order Nitrosomonadales isolated from soil.</title>
        <authorList>
            <person name="Huber K.J."/>
            <person name="Neumann-Schaal M."/>
            <person name="Geppert A."/>
            <person name="Luckner M."/>
            <person name="Wanner G."/>
            <person name="Overmann J."/>
        </authorList>
    </citation>
    <scope>NUCLEOTIDE SEQUENCE [LARGE SCALE GENOMIC DNA]</scope>
    <source>
        <strain evidence="3 4">Swamp67</strain>
    </source>
</reference>